<dbReference type="Pfam" id="PF07110">
    <property type="entry name" value="EthD"/>
    <property type="match status" value="1"/>
</dbReference>
<evidence type="ECO:0000313" key="4">
    <source>
        <dbReference type="Proteomes" id="UP000800035"/>
    </source>
</evidence>
<dbReference type="SUPFAM" id="SSF54909">
    <property type="entry name" value="Dimeric alpha+beta barrel"/>
    <property type="match status" value="1"/>
</dbReference>
<feature type="domain" description="EthD" evidence="2">
    <location>
        <begin position="17"/>
        <end position="115"/>
    </location>
</feature>
<dbReference type="GO" id="GO:0016491">
    <property type="term" value="F:oxidoreductase activity"/>
    <property type="evidence" value="ECO:0007669"/>
    <property type="project" value="InterPro"/>
</dbReference>
<dbReference type="EMBL" id="ML976998">
    <property type="protein sequence ID" value="KAF1954557.1"/>
    <property type="molecule type" value="Genomic_DNA"/>
</dbReference>
<accession>A0A6A5U028</accession>
<dbReference type="InterPro" id="IPR009799">
    <property type="entry name" value="EthD_dom"/>
</dbReference>
<dbReference type="InterPro" id="IPR011008">
    <property type="entry name" value="Dimeric_a/b-barrel"/>
</dbReference>
<evidence type="ECO:0000256" key="1">
    <source>
        <dbReference type="ARBA" id="ARBA00005986"/>
    </source>
</evidence>
<proteinExistence type="inferred from homology"/>
<dbReference type="Proteomes" id="UP000800035">
    <property type="component" value="Unassembled WGS sequence"/>
</dbReference>
<evidence type="ECO:0000259" key="2">
    <source>
        <dbReference type="Pfam" id="PF07110"/>
    </source>
</evidence>
<keyword evidence="4" id="KW-1185">Reference proteome</keyword>
<gene>
    <name evidence="3" type="ORF">CC80DRAFT_550164</name>
</gene>
<evidence type="ECO:0000313" key="3">
    <source>
        <dbReference type="EMBL" id="KAF1954557.1"/>
    </source>
</evidence>
<dbReference type="Gene3D" id="3.30.70.100">
    <property type="match status" value="1"/>
</dbReference>
<protein>
    <recommendedName>
        <fullName evidence="2">EthD domain-containing protein</fullName>
    </recommendedName>
</protein>
<dbReference type="AlphaFoldDB" id="A0A6A5U028"/>
<dbReference type="OrthoDB" id="3183782at2759"/>
<name>A0A6A5U028_9PLEO</name>
<reference evidence="3" key="1">
    <citation type="journal article" date="2020" name="Stud. Mycol.">
        <title>101 Dothideomycetes genomes: a test case for predicting lifestyles and emergence of pathogens.</title>
        <authorList>
            <person name="Haridas S."/>
            <person name="Albert R."/>
            <person name="Binder M."/>
            <person name="Bloem J."/>
            <person name="Labutti K."/>
            <person name="Salamov A."/>
            <person name="Andreopoulos B."/>
            <person name="Baker S."/>
            <person name="Barry K."/>
            <person name="Bills G."/>
            <person name="Bluhm B."/>
            <person name="Cannon C."/>
            <person name="Castanera R."/>
            <person name="Culley D."/>
            <person name="Daum C."/>
            <person name="Ezra D."/>
            <person name="Gonzalez J."/>
            <person name="Henrissat B."/>
            <person name="Kuo A."/>
            <person name="Liang C."/>
            <person name="Lipzen A."/>
            <person name="Lutzoni F."/>
            <person name="Magnuson J."/>
            <person name="Mondo S."/>
            <person name="Nolan M."/>
            <person name="Ohm R."/>
            <person name="Pangilinan J."/>
            <person name="Park H.-J."/>
            <person name="Ramirez L."/>
            <person name="Alfaro M."/>
            <person name="Sun H."/>
            <person name="Tritt A."/>
            <person name="Yoshinaga Y."/>
            <person name="Zwiers L.-H."/>
            <person name="Turgeon B."/>
            <person name="Goodwin S."/>
            <person name="Spatafora J."/>
            <person name="Crous P."/>
            <person name="Grigoriev I."/>
        </authorList>
    </citation>
    <scope>NUCLEOTIDE SEQUENCE</scope>
    <source>
        <strain evidence="3">CBS 675.92</strain>
    </source>
</reference>
<organism evidence="3 4">
    <name type="scientific">Byssothecium circinans</name>
    <dbReference type="NCBI Taxonomy" id="147558"/>
    <lineage>
        <taxon>Eukaryota</taxon>
        <taxon>Fungi</taxon>
        <taxon>Dikarya</taxon>
        <taxon>Ascomycota</taxon>
        <taxon>Pezizomycotina</taxon>
        <taxon>Dothideomycetes</taxon>
        <taxon>Pleosporomycetidae</taxon>
        <taxon>Pleosporales</taxon>
        <taxon>Massarineae</taxon>
        <taxon>Massarinaceae</taxon>
        <taxon>Byssothecium</taxon>
    </lineage>
</organism>
<comment type="similarity">
    <text evidence="1">Belongs to the tpcK family.</text>
</comment>
<sequence length="141" mass="16280">MTEKNSIQIIAYIKRNPALSLEEFYSHWREKHAPIIVPWAEKYGFRRYQQIHAAGTILPNNIPTTSSPSAPENEMEEFDGIAIFVVQSLEDLEAAFNDEYFRNVIQRDEKKFLDMERRGGYVVAQFQGKLVDVMLNGRGVV</sequence>